<comment type="caution">
    <text evidence="12">The sequence shown here is derived from an EMBL/GenBank/DDBJ whole genome shotgun (WGS) entry which is preliminary data.</text>
</comment>
<sequence length="595" mass="65462">MKEPTTATVIEEQQQGPVPQTAGLWGVKEYVNPNPQGVWASERPIYEWKEDYTDETAPNNAELEHELFDEENRINAGIYFDKYKTISASVKGGPENRRVMNDFKELALHPTILENIVRMKYKEPTPIQKHATPLLFAGYDILACAQTGSGKTAAFLTPILSKLLSKLSKAPLQNLPGARRTKATPLALIILPTRELGIQMFDSARSFAYKSRLRPVVIYGGADMKSQKEQLSKGCDILIATPGRLIDAIERGLVSFAKVKYAILDEADRILDMGFEPSIRQIMTASDMPKDESLQTALFSATFPSSVQVLARDFLKDDYIRIRVGRIGGTTSDIMQKVVKLEEYQKEETLINLLLSQPPSRTVIFVSSKLRADKLDDVLYNKNFPCISLHGDRNQREREAALNAFKTGRSPILIATSVASRGLDIKDVLHVINYDLCDEIDEYVHRIGRTARAGNPGLATTFYTDSNTVIASQLTKLLVECQQVVPEFLQEFMDEATTYEGADFVKEDEDGGFGVSGGGATNEDSVSARRAADYQAHVFDGGDVGTPAKVATIFASSDWGTLKGAVTSSGDDWGTPAAKAPAKASQDGWAATANW</sequence>
<keyword evidence="5 7" id="KW-0067">ATP-binding</keyword>
<evidence type="ECO:0000256" key="7">
    <source>
        <dbReference type="RuleBase" id="RU000492"/>
    </source>
</evidence>
<evidence type="ECO:0000256" key="5">
    <source>
        <dbReference type="ARBA" id="ARBA00022840"/>
    </source>
</evidence>
<evidence type="ECO:0000259" key="11">
    <source>
        <dbReference type="PROSITE" id="PS51195"/>
    </source>
</evidence>
<dbReference type="EC" id="3.6.4.13" evidence="1"/>
<dbReference type="CDD" id="cd18787">
    <property type="entry name" value="SF2_C_DEAD"/>
    <property type="match status" value="1"/>
</dbReference>
<dbReference type="SMART" id="SM00487">
    <property type="entry name" value="DEXDc"/>
    <property type="match status" value="1"/>
</dbReference>
<dbReference type="InterPro" id="IPR011545">
    <property type="entry name" value="DEAD/DEAH_box_helicase_dom"/>
</dbReference>
<dbReference type="PROSITE" id="PS51195">
    <property type="entry name" value="Q_MOTIF"/>
    <property type="match status" value="1"/>
</dbReference>
<evidence type="ECO:0000259" key="10">
    <source>
        <dbReference type="PROSITE" id="PS51194"/>
    </source>
</evidence>
<dbReference type="EMBL" id="JAAAXW010000114">
    <property type="protein sequence ID" value="KAF9543390.1"/>
    <property type="molecule type" value="Genomic_DNA"/>
</dbReference>
<reference evidence="12" key="1">
    <citation type="journal article" date="2020" name="Fungal Divers.">
        <title>Resolving the Mortierellaceae phylogeny through synthesis of multi-gene phylogenetics and phylogenomics.</title>
        <authorList>
            <person name="Vandepol N."/>
            <person name="Liber J."/>
            <person name="Desiro A."/>
            <person name="Na H."/>
            <person name="Kennedy M."/>
            <person name="Barry K."/>
            <person name="Grigoriev I.V."/>
            <person name="Miller A.N."/>
            <person name="O'Donnell K."/>
            <person name="Stajich J.E."/>
            <person name="Bonito G."/>
        </authorList>
    </citation>
    <scope>NUCLEOTIDE SEQUENCE</scope>
    <source>
        <strain evidence="12">NRRL 2591</strain>
    </source>
</reference>
<dbReference type="GO" id="GO:0005524">
    <property type="term" value="F:ATP binding"/>
    <property type="evidence" value="ECO:0007669"/>
    <property type="project" value="UniProtKB-KW"/>
</dbReference>
<evidence type="ECO:0000256" key="1">
    <source>
        <dbReference type="ARBA" id="ARBA00012552"/>
    </source>
</evidence>
<evidence type="ECO:0000256" key="4">
    <source>
        <dbReference type="ARBA" id="ARBA00022806"/>
    </source>
</evidence>
<evidence type="ECO:0000256" key="2">
    <source>
        <dbReference type="ARBA" id="ARBA00022741"/>
    </source>
</evidence>
<dbReference type="InterPro" id="IPR027417">
    <property type="entry name" value="P-loop_NTPase"/>
</dbReference>
<protein>
    <recommendedName>
        <fullName evidence="1">RNA helicase</fullName>
        <ecNumber evidence="1">3.6.4.13</ecNumber>
    </recommendedName>
</protein>
<feature type="region of interest" description="Disordered" evidence="8">
    <location>
        <begin position="571"/>
        <end position="595"/>
    </location>
</feature>
<dbReference type="GO" id="GO:0016787">
    <property type="term" value="F:hydrolase activity"/>
    <property type="evidence" value="ECO:0007669"/>
    <property type="project" value="UniProtKB-KW"/>
</dbReference>
<dbReference type="SMART" id="SM00490">
    <property type="entry name" value="HELICc"/>
    <property type="match status" value="1"/>
</dbReference>
<evidence type="ECO:0000256" key="3">
    <source>
        <dbReference type="ARBA" id="ARBA00022801"/>
    </source>
</evidence>
<keyword evidence="2 7" id="KW-0547">Nucleotide-binding</keyword>
<dbReference type="GO" id="GO:0003676">
    <property type="term" value="F:nucleic acid binding"/>
    <property type="evidence" value="ECO:0007669"/>
    <property type="project" value="InterPro"/>
</dbReference>
<evidence type="ECO:0000259" key="9">
    <source>
        <dbReference type="PROSITE" id="PS51192"/>
    </source>
</evidence>
<dbReference type="PROSITE" id="PS00039">
    <property type="entry name" value="DEAD_ATP_HELICASE"/>
    <property type="match status" value="1"/>
</dbReference>
<dbReference type="InterPro" id="IPR000629">
    <property type="entry name" value="RNA-helicase_DEAD-box_CS"/>
</dbReference>
<accession>A0A9P6F5F8</accession>
<name>A0A9P6F5F8_9FUNG</name>
<dbReference type="Proteomes" id="UP000723463">
    <property type="component" value="Unassembled WGS sequence"/>
</dbReference>
<feature type="domain" description="DEAD-box RNA helicase Q" evidence="11">
    <location>
        <begin position="101"/>
        <end position="129"/>
    </location>
</feature>
<dbReference type="InterPro" id="IPR014001">
    <property type="entry name" value="Helicase_ATP-bd"/>
</dbReference>
<evidence type="ECO:0000313" key="12">
    <source>
        <dbReference type="EMBL" id="KAF9543390.1"/>
    </source>
</evidence>
<dbReference type="AlphaFoldDB" id="A0A9P6F5F8"/>
<dbReference type="PROSITE" id="PS51192">
    <property type="entry name" value="HELICASE_ATP_BIND_1"/>
    <property type="match status" value="1"/>
</dbReference>
<dbReference type="FunFam" id="3.40.50.300:FF:000008">
    <property type="entry name" value="ATP-dependent RNA helicase RhlB"/>
    <property type="match status" value="1"/>
</dbReference>
<evidence type="ECO:0000256" key="6">
    <source>
        <dbReference type="PROSITE-ProRule" id="PRU00552"/>
    </source>
</evidence>
<dbReference type="PROSITE" id="PS51194">
    <property type="entry name" value="HELICASE_CTER"/>
    <property type="match status" value="1"/>
</dbReference>
<keyword evidence="13" id="KW-1185">Reference proteome</keyword>
<dbReference type="InterPro" id="IPR001650">
    <property type="entry name" value="Helicase_C-like"/>
</dbReference>
<comment type="similarity">
    <text evidence="7">Belongs to the DEAD box helicase family.</text>
</comment>
<keyword evidence="4 7" id="KW-0347">Helicase</keyword>
<dbReference type="Gene3D" id="3.40.50.300">
    <property type="entry name" value="P-loop containing nucleotide triphosphate hydrolases"/>
    <property type="match status" value="2"/>
</dbReference>
<evidence type="ECO:0000256" key="8">
    <source>
        <dbReference type="SAM" id="MobiDB-lite"/>
    </source>
</evidence>
<dbReference type="Pfam" id="PF00271">
    <property type="entry name" value="Helicase_C"/>
    <property type="match status" value="1"/>
</dbReference>
<dbReference type="GO" id="GO:0003724">
    <property type="term" value="F:RNA helicase activity"/>
    <property type="evidence" value="ECO:0007669"/>
    <property type="project" value="UniProtKB-EC"/>
</dbReference>
<keyword evidence="3 7" id="KW-0378">Hydrolase</keyword>
<dbReference type="SUPFAM" id="SSF52540">
    <property type="entry name" value="P-loop containing nucleoside triphosphate hydrolases"/>
    <property type="match status" value="1"/>
</dbReference>
<feature type="domain" description="Helicase ATP-binding" evidence="9">
    <location>
        <begin position="132"/>
        <end position="321"/>
    </location>
</feature>
<proteinExistence type="inferred from homology"/>
<feature type="short sequence motif" description="Q motif" evidence="6">
    <location>
        <begin position="101"/>
        <end position="129"/>
    </location>
</feature>
<organism evidence="12 13">
    <name type="scientific">Mortierella hygrophila</name>
    <dbReference type="NCBI Taxonomy" id="979708"/>
    <lineage>
        <taxon>Eukaryota</taxon>
        <taxon>Fungi</taxon>
        <taxon>Fungi incertae sedis</taxon>
        <taxon>Mucoromycota</taxon>
        <taxon>Mortierellomycotina</taxon>
        <taxon>Mortierellomycetes</taxon>
        <taxon>Mortierellales</taxon>
        <taxon>Mortierellaceae</taxon>
        <taxon>Mortierella</taxon>
    </lineage>
</organism>
<evidence type="ECO:0000313" key="13">
    <source>
        <dbReference type="Proteomes" id="UP000723463"/>
    </source>
</evidence>
<gene>
    <name evidence="12" type="ORF">EC957_000900</name>
</gene>
<dbReference type="PANTHER" id="PTHR47958">
    <property type="entry name" value="ATP-DEPENDENT RNA HELICASE DBP3"/>
    <property type="match status" value="1"/>
</dbReference>
<feature type="domain" description="Helicase C-terminal" evidence="10">
    <location>
        <begin position="333"/>
        <end position="493"/>
    </location>
</feature>
<dbReference type="InterPro" id="IPR014014">
    <property type="entry name" value="RNA_helicase_DEAD_Q_motif"/>
</dbReference>
<dbReference type="Pfam" id="PF00270">
    <property type="entry name" value="DEAD"/>
    <property type="match status" value="1"/>
</dbReference>